<feature type="compositionally biased region" description="Low complexity" evidence="1">
    <location>
        <begin position="16"/>
        <end position="28"/>
    </location>
</feature>
<keyword evidence="2" id="KW-1133">Transmembrane helix</keyword>
<keyword evidence="2" id="KW-0472">Membrane</keyword>
<feature type="region of interest" description="Disordered" evidence="1">
    <location>
        <begin position="68"/>
        <end position="118"/>
    </location>
</feature>
<reference evidence="3 4" key="1">
    <citation type="submission" date="2019-06" db="EMBL/GenBank/DDBJ databases">
        <title>Sequencing the genomes of 1000 actinobacteria strains.</title>
        <authorList>
            <person name="Klenk H.-P."/>
        </authorList>
    </citation>
    <scope>NUCLEOTIDE SEQUENCE [LARGE SCALE GENOMIC DNA]</scope>
    <source>
        <strain evidence="3 4">DSM 24683</strain>
    </source>
</reference>
<keyword evidence="2" id="KW-0812">Transmembrane</keyword>
<feature type="compositionally biased region" description="Low complexity" evidence="1">
    <location>
        <begin position="94"/>
        <end position="108"/>
    </location>
</feature>
<feature type="transmembrane region" description="Helical" evidence="2">
    <location>
        <begin position="40"/>
        <end position="61"/>
    </location>
</feature>
<keyword evidence="4" id="KW-1185">Reference proteome</keyword>
<evidence type="ECO:0000256" key="1">
    <source>
        <dbReference type="SAM" id="MobiDB-lite"/>
    </source>
</evidence>
<accession>A0A561BK50</accession>
<evidence type="ECO:0000313" key="3">
    <source>
        <dbReference type="EMBL" id="TWD79231.1"/>
    </source>
</evidence>
<name>A0A561BK50_9ACTN</name>
<dbReference type="AlphaFoldDB" id="A0A561BK50"/>
<gene>
    <name evidence="3" type="ORF">FB561_0286</name>
</gene>
<dbReference type="EMBL" id="VIVK01000001">
    <property type="protein sequence ID" value="TWD79231.1"/>
    <property type="molecule type" value="Genomic_DNA"/>
</dbReference>
<protein>
    <submittedName>
        <fullName evidence="3">Uncharacterized protein</fullName>
    </submittedName>
</protein>
<sequence length="280" mass="28403">MAVSNQQSGYPGGPQQGQPQYGQPQYGGYPPPPPRGPNKVAAILVGVFGTLLLIGTGVFVVSRFSGGSDDTAGDATRPAATQPANDATQPANDATTQPAGPPTTSGSPSSPPSSSPVAAECDGCFPGVTVDGLVRTLRAQGYTCKEDRVLGIECVKGKLEVGIDRDYTKKNAVENIDVGGRAGGAGDYLQGPGEAFATLKGGLPAVLSLAITDAAVRQQIIGFTGQHAGQEDGGPSTVKDARFGGYRVSIHGVSGAKVGKNGRYVSSYSTAVNIYGPSAY</sequence>
<feature type="compositionally biased region" description="Polar residues" evidence="1">
    <location>
        <begin position="82"/>
        <end position="93"/>
    </location>
</feature>
<proteinExistence type="predicted"/>
<dbReference type="Proteomes" id="UP000318380">
    <property type="component" value="Unassembled WGS sequence"/>
</dbReference>
<evidence type="ECO:0000313" key="4">
    <source>
        <dbReference type="Proteomes" id="UP000318380"/>
    </source>
</evidence>
<organism evidence="3 4">
    <name type="scientific">Kribbella amoyensis</name>
    <dbReference type="NCBI Taxonomy" id="996641"/>
    <lineage>
        <taxon>Bacteria</taxon>
        <taxon>Bacillati</taxon>
        <taxon>Actinomycetota</taxon>
        <taxon>Actinomycetes</taxon>
        <taxon>Propionibacteriales</taxon>
        <taxon>Kribbellaceae</taxon>
        <taxon>Kribbella</taxon>
    </lineage>
</organism>
<comment type="caution">
    <text evidence="3">The sequence shown here is derived from an EMBL/GenBank/DDBJ whole genome shotgun (WGS) entry which is preliminary data.</text>
</comment>
<feature type="region of interest" description="Disordered" evidence="1">
    <location>
        <begin position="1"/>
        <end position="35"/>
    </location>
</feature>
<evidence type="ECO:0000256" key="2">
    <source>
        <dbReference type="SAM" id="Phobius"/>
    </source>
</evidence>